<comment type="caution">
    <text evidence="1">The sequence shown here is derived from an EMBL/GenBank/DDBJ whole genome shotgun (WGS) entry which is preliminary data.</text>
</comment>
<dbReference type="EMBL" id="JAGRRH010000015">
    <property type="protein sequence ID" value="KAG7355744.1"/>
    <property type="molecule type" value="Genomic_DNA"/>
</dbReference>
<reference evidence="1" key="1">
    <citation type="journal article" date="2021" name="Sci. Rep.">
        <title>Diploid genomic architecture of Nitzschia inconspicua, an elite biomass production diatom.</title>
        <authorList>
            <person name="Oliver A."/>
            <person name="Podell S."/>
            <person name="Pinowska A."/>
            <person name="Traller J.C."/>
            <person name="Smith S.R."/>
            <person name="McClure R."/>
            <person name="Beliaev A."/>
            <person name="Bohutskyi P."/>
            <person name="Hill E.A."/>
            <person name="Rabines A."/>
            <person name="Zheng H."/>
            <person name="Allen L.Z."/>
            <person name="Kuo A."/>
            <person name="Grigoriev I.V."/>
            <person name="Allen A.E."/>
            <person name="Hazlebeck D."/>
            <person name="Allen E.E."/>
        </authorList>
    </citation>
    <scope>NUCLEOTIDE SEQUENCE</scope>
    <source>
        <strain evidence="1">Hildebrandi</strain>
    </source>
</reference>
<dbReference type="OrthoDB" id="10025998at2759"/>
<sequence length="171" mass="19767">MLRIPKDHPSNSEIDTTDFQFFFDKYLQSRRNDVTYNSGGVTNYETAPYVISEMRVQDVMRCNLPKYSRALLLRNLSLEKNVKSPSVVDYIVARSKLVQTLLVQDRFCVSPEFRENADTHIRRVKETRSIRIGMLRGLQQDSPQLLMIVEAHVSRQSLSPGLSHFQTSVPF</sequence>
<evidence type="ECO:0000313" key="1">
    <source>
        <dbReference type="EMBL" id="KAG7355744.1"/>
    </source>
</evidence>
<dbReference type="AlphaFoldDB" id="A0A9K3L4U2"/>
<dbReference type="Proteomes" id="UP000693970">
    <property type="component" value="Unassembled WGS sequence"/>
</dbReference>
<evidence type="ECO:0000313" key="2">
    <source>
        <dbReference type="Proteomes" id="UP000693970"/>
    </source>
</evidence>
<reference evidence="1" key="2">
    <citation type="submission" date="2021-04" db="EMBL/GenBank/DDBJ databases">
        <authorList>
            <person name="Podell S."/>
        </authorList>
    </citation>
    <scope>NUCLEOTIDE SEQUENCE</scope>
    <source>
        <strain evidence="1">Hildebrandi</strain>
    </source>
</reference>
<keyword evidence="2" id="KW-1185">Reference proteome</keyword>
<name>A0A9K3L4U2_9STRA</name>
<proteinExistence type="predicted"/>
<gene>
    <name evidence="1" type="ORF">IV203_000430</name>
</gene>
<accession>A0A9K3L4U2</accession>
<organism evidence="1 2">
    <name type="scientific">Nitzschia inconspicua</name>
    <dbReference type="NCBI Taxonomy" id="303405"/>
    <lineage>
        <taxon>Eukaryota</taxon>
        <taxon>Sar</taxon>
        <taxon>Stramenopiles</taxon>
        <taxon>Ochrophyta</taxon>
        <taxon>Bacillariophyta</taxon>
        <taxon>Bacillariophyceae</taxon>
        <taxon>Bacillariophycidae</taxon>
        <taxon>Bacillariales</taxon>
        <taxon>Bacillariaceae</taxon>
        <taxon>Nitzschia</taxon>
    </lineage>
</organism>
<protein>
    <submittedName>
        <fullName evidence="1">Uncharacterized protein</fullName>
    </submittedName>
</protein>